<evidence type="ECO:0000313" key="2">
    <source>
        <dbReference type="EMBL" id="PNX66689.1"/>
    </source>
</evidence>
<feature type="region of interest" description="Disordered" evidence="1">
    <location>
        <begin position="1"/>
        <end position="49"/>
    </location>
</feature>
<dbReference type="Proteomes" id="UP000236291">
    <property type="component" value="Unassembled WGS sequence"/>
</dbReference>
<accession>A0A2K3KKA1</accession>
<feature type="compositionally biased region" description="Basic and acidic residues" evidence="1">
    <location>
        <begin position="20"/>
        <end position="30"/>
    </location>
</feature>
<feature type="non-terminal residue" evidence="2">
    <location>
        <position position="74"/>
    </location>
</feature>
<dbReference type="AlphaFoldDB" id="A0A2K3KKA1"/>
<gene>
    <name evidence="2" type="ORF">L195_g063168</name>
</gene>
<organism evidence="2 3">
    <name type="scientific">Trifolium pratense</name>
    <name type="common">Red clover</name>
    <dbReference type="NCBI Taxonomy" id="57577"/>
    <lineage>
        <taxon>Eukaryota</taxon>
        <taxon>Viridiplantae</taxon>
        <taxon>Streptophyta</taxon>
        <taxon>Embryophyta</taxon>
        <taxon>Tracheophyta</taxon>
        <taxon>Spermatophyta</taxon>
        <taxon>Magnoliopsida</taxon>
        <taxon>eudicotyledons</taxon>
        <taxon>Gunneridae</taxon>
        <taxon>Pentapetalae</taxon>
        <taxon>rosids</taxon>
        <taxon>fabids</taxon>
        <taxon>Fabales</taxon>
        <taxon>Fabaceae</taxon>
        <taxon>Papilionoideae</taxon>
        <taxon>50 kb inversion clade</taxon>
        <taxon>NPAAA clade</taxon>
        <taxon>Hologalegina</taxon>
        <taxon>IRL clade</taxon>
        <taxon>Trifolieae</taxon>
        <taxon>Trifolium</taxon>
    </lineage>
</organism>
<comment type="caution">
    <text evidence="2">The sequence shown here is derived from an EMBL/GenBank/DDBJ whole genome shotgun (WGS) entry which is preliminary data.</text>
</comment>
<protein>
    <submittedName>
        <fullName evidence="2">Uncharacterized protein</fullName>
    </submittedName>
</protein>
<dbReference type="EMBL" id="ASHM01197203">
    <property type="protein sequence ID" value="PNX66689.1"/>
    <property type="molecule type" value="Genomic_DNA"/>
</dbReference>
<evidence type="ECO:0000313" key="3">
    <source>
        <dbReference type="Proteomes" id="UP000236291"/>
    </source>
</evidence>
<evidence type="ECO:0000256" key="1">
    <source>
        <dbReference type="SAM" id="MobiDB-lite"/>
    </source>
</evidence>
<sequence>VQAADVARLARPGRSQPARESSHKSDDREATGGATGAATGAAKGGKIEGGATDENLVALRAHSALTPRSSNHAR</sequence>
<reference evidence="2 3" key="1">
    <citation type="journal article" date="2014" name="Am. J. Bot.">
        <title>Genome assembly and annotation for red clover (Trifolium pratense; Fabaceae).</title>
        <authorList>
            <person name="Istvanek J."/>
            <person name="Jaros M."/>
            <person name="Krenek A."/>
            <person name="Repkova J."/>
        </authorList>
    </citation>
    <scope>NUCLEOTIDE SEQUENCE [LARGE SCALE GENOMIC DNA]</scope>
    <source>
        <strain evidence="3">cv. Tatra</strain>
        <tissue evidence="2">Young leaves</tissue>
    </source>
</reference>
<feature type="non-terminal residue" evidence="2">
    <location>
        <position position="1"/>
    </location>
</feature>
<name>A0A2K3KKA1_TRIPR</name>
<proteinExistence type="predicted"/>
<reference evidence="2 3" key="2">
    <citation type="journal article" date="2017" name="Front. Plant Sci.">
        <title>Gene Classification and Mining of Molecular Markers Useful in Red Clover (Trifolium pratense) Breeding.</title>
        <authorList>
            <person name="Istvanek J."/>
            <person name="Dluhosova J."/>
            <person name="Dluhos P."/>
            <person name="Patkova L."/>
            <person name="Nedelnik J."/>
            <person name="Repkova J."/>
        </authorList>
    </citation>
    <scope>NUCLEOTIDE SEQUENCE [LARGE SCALE GENOMIC DNA]</scope>
    <source>
        <strain evidence="3">cv. Tatra</strain>
        <tissue evidence="2">Young leaves</tissue>
    </source>
</reference>